<feature type="compositionally biased region" description="Pro residues" evidence="1">
    <location>
        <begin position="25"/>
        <end position="41"/>
    </location>
</feature>
<reference evidence="2 3" key="1">
    <citation type="submission" date="2019-04" db="EMBL/GenBank/DDBJ databases">
        <title>Taxonomy of novel Haliea sp. from mangrove soil of West Coast of India.</title>
        <authorList>
            <person name="Verma A."/>
            <person name="Kumar P."/>
            <person name="Krishnamurthi S."/>
        </authorList>
    </citation>
    <scope>NUCLEOTIDE SEQUENCE [LARGE SCALE GENOMIC DNA]</scope>
    <source>
        <strain evidence="2 3">SAOS-164</strain>
    </source>
</reference>
<accession>A0A4Z0LW14</accession>
<evidence type="ECO:0000313" key="3">
    <source>
        <dbReference type="Proteomes" id="UP000298050"/>
    </source>
</evidence>
<gene>
    <name evidence="2" type="ORF">E4634_17820</name>
</gene>
<feature type="region of interest" description="Disordered" evidence="1">
    <location>
        <begin position="16"/>
        <end position="55"/>
    </location>
</feature>
<evidence type="ECO:0000256" key="1">
    <source>
        <dbReference type="SAM" id="MobiDB-lite"/>
    </source>
</evidence>
<organism evidence="2 3">
    <name type="scientific">Mangrovimicrobium sediminis</name>
    <dbReference type="NCBI Taxonomy" id="2562682"/>
    <lineage>
        <taxon>Bacteria</taxon>
        <taxon>Pseudomonadati</taxon>
        <taxon>Pseudomonadota</taxon>
        <taxon>Gammaproteobacteria</taxon>
        <taxon>Cellvibrionales</taxon>
        <taxon>Halieaceae</taxon>
        <taxon>Mangrovimicrobium</taxon>
    </lineage>
</organism>
<dbReference type="AlphaFoldDB" id="A0A4Z0LW14"/>
<proteinExistence type="predicted"/>
<sequence>MGLGIAAKLLQSPNEDPALVAAPAAPAPPPGAESPRAPAPPAIAALSTPPDPNLLQQPAVQRYLARQARSERLHAWFADPAGAGISAGEAWQLIEELEREQAVLGVQALALKLAWLREQEADPERFAARAEALREEYAQRAAASEAQRAPTNTPAYADYKTREAAILAEAKQRSFSSEAQRSAWLREQLQAAREQAYGQSPQ</sequence>
<protein>
    <submittedName>
        <fullName evidence="2">Uncharacterized protein</fullName>
    </submittedName>
</protein>
<comment type="caution">
    <text evidence="2">The sequence shown here is derived from an EMBL/GenBank/DDBJ whole genome shotgun (WGS) entry which is preliminary data.</text>
</comment>
<keyword evidence="3" id="KW-1185">Reference proteome</keyword>
<name>A0A4Z0LW14_9GAMM</name>
<evidence type="ECO:0000313" key="2">
    <source>
        <dbReference type="EMBL" id="TGD71512.1"/>
    </source>
</evidence>
<dbReference type="RefSeq" id="WP_135446028.1">
    <property type="nucleotide sequence ID" value="NZ_SRLE01000013.1"/>
</dbReference>
<dbReference type="EMBL" id="SRLE01000013">
    <property type="protein sequence ID" value="TGD71512.1"/>
    <property type="molecule type" value="Genomic_DNA"/>
</dbReference>
<dbReference type="Proteomes" id="UP000298050">
    <property type="component" value="Unassembled WGS sequence"/>
</dbReference>
<dbReference type="OrthoDB" id="5985043at2"/>